<dbReference type="GeneID" id="109429050"/>
<evidence type="ECO:0000256" key="2">
    <source>
        <dbReference type="PROSITE-ProRule" id="PRU01263"/>
    </source>
</evidence>
<reference evidence="6" key="1">
    <citation type="journal article" date="2015" name="Proc. Natl. Acad. Sci. U.S.A.">
        <title>Genome sequence of the Asian Tiger mosquito, Aedes albopictus, reveals insights into its biology, genetics, and evolution.</title>
        <authorList>
            <person name="Chen X.G."/>
            <person name="Jiang X."/>
            <person name="Gu J."/>
            <person name="Xu M."/>
            <person name="Wu Y."/>
            <person name="Deng Y."/>
            <person name="Zhang C."/>
            <person name="Bonizzoni M."/>
            <person name="Dermauw W."/>
            <person name="Vontas J."/>
            <person name="Armbruster P."/>
            <person name="Huang X."/>
            <person name="Yang Y."/>
            <person name="Zhang H."/>
            <person name="He W."/>
            <person name="Peng H."/>
            <person name="Liu Y."/>
            <person name="Wu K."/>
            <person name="Chen J."/>
            <person name="Lirakis M."/>
            <person name="Topalis P."/>
            <person name="Van Leeuwen T."/>
            <person name="Hall A.B."/>
            <person name="Jiang X."/>
            <person name="Thorpe C."/>
            <person name="Mueller R.L."/>
            <person name="Sun C."/>
            <person name="Waterhouse R.M."/>
            <person name="Yan G."/>
            <person name="Tu Z.J."/>
            <person name="Fang X."/>
            <person name="James A.A."/>
        </authorList>
    </citation>
    <scope>NUCLEOTIDE SEQUENCE [LARGE SCALE GENOMIC DNA]</scope>
    <source>
        <strain evidence="6">Foshan</strain>
    </source>
</reference>
<feature type="binding site" evidence="2">
    <location>
        <position position="83"/>
    </location>
    <ligand>
        <name>Zn(2+)</name>
        <dbReference type="ChEBI" id="CHEBI:29105"/>
    </ligand>
</feature>
<organism evidence="5 6">
    <name type="scientific">Aedes albopictus</name>
    <name type="common">Asian tiger mosquito</name>
    <name type="synonym">Stegomyia albopicta</name>
    <dbReference type="NCBI Taxonomy" id="7160"/>
    <lineage>
        <taxon>Eukaryota</taxon>
        <taxon>Metazoa</taxon>
        <taxon>Ecdysozoa</taxon>
        <taxon>Arthropoda</taxon>
        <taxon>Hexapoda</taxon>
        <taxon>Insecta</taxon>
        <taxon>Pterygota</taxon>
        <taxon>Neoptera</taxon>
        <taxon>Endopterygota</taxon>
        <taxon>Diptera</taxon>
        <taxon>Nematocera</taxon>
        <taxon>Culicoidea</taxon>
        <taxon>Culicidae</taxon>
        <taxon>Culicinae</taxon>
        <taxon>Aedini</taxon>
        <taxon>Aedes</taxon>
        <taxon>Stegomyia</taxon>
    </lineage>
</organism>
<dbReference type="SUPFAM" id="SSF57716">
    <property type="entry name" value="Glucocorticoid receptor-like (DNA-binding domain)"/>
    <property type="match status" value="1"/>
</dbReference>
<evidence type="ECO:0000256" key="1">
    <source>
        <dbReference type="PROSITE-ProRule" id="PRU00042"/>
    </source>
</evidence>
<protein>
    <recommendedName>
        <fullName evidence="7">C2H2-type domain-containing protein</fullName>
    </recommendedName>
</protein>
<dbReference type="PROSITE" id="PS51915">
    <property type="entry name" value="ZAD"/>
    <property type="match status" value="1"/>
</dbReference>
<accession>A0ABM1ZRW5</accession>
<feature type="domain" description="C2H2-type" evidence="3">
    <location>
        <begin position="212"/>
        <end position="234"/>
    </location>
</feature>
<keyword evidence="1" id="KW-0863">Zinc-finger</keyword>
<dbReference type="InterPro" id="IPR036236">
    <property type="entry name" value="Znf_C2H2_sf"/>
</dbReference>
<feature type="domain" description="ZAD" evidence="4">
    <location>
        <begin position="81"/>
        <end position="158"/>
    </location>
</feature>
<feature type="binding site" evidence="2">
    <location>
        <position position="131"/>
    </location>
    <ligand>
        <name>Zn(2+)</name>
        <dbReference type="ChEBI" id="CHEBI:29105"/>
    </ligand>
</feature>
<dbReference type="Gene3D" id="3.30.160.60">
    <property type="entry name" value="Classic Zinc Finger"/>
    <property type="match status" value="1"/>
</dbReference>
<dbReference type="InterPro" id="IPR013087">
    <property type="entry name" value="Znf_C2H2_type"/>
</dbReference>
<evidence type="ECO:0000313" key="5">
    <source>
        <dbReference type="EnsemblMetazoa" id="AALFPA23_021112.P31147"/>
    </source>
</evidence>
<keyword evidence="2" id="KW-0479">Metal-binding</keyword>
<evidence type="ECO:0008006" key="7">
    <source>
        <dbReference type="Google" id="ProtNLM"/>
    </source>
</evidence>
<dbReference type="Gene3D" id="3.40.1800.20">
    <property type="match status" value="1"/>
</dbReference>
<evidence type="ECO:0000259" key="3">
    <source>
        <dbReference type="PROSITE" id="PS50157"/>
    </source>
</evidence>
<dbReference type="PROSITE" id="PS00028">
    <property type="entry name" value="ZINC_FINGER_C2H2_1"/>
    <property type="match status" value="2"/>
</dbReference>
<keyword evidence="6" id="KW-1185">Reference proteome</keyword>
<dbReference type="EnsemblMetazoa" id="AALFPA23_021112.R31147">
    <property type="protein sequence ID" value="AALFPA23_021112.P31147"/>
    <property type="gene ID" value="AALFPA23_021112"/>
</dbReference>
<dbReference type="Proteomes" id="UP000069940">
    <property type="component" value="Unassembled WGS sequence"/>
</dbReference>
<feature type="domain" description="C2H2-type" evidence="3">
    <location>
        <begin position="238"/>
        <end position="265"/>
    </location>
</feature>
<dbReference type="SMART" id="SM00868">
    <property type="entry name" value="zf-AD"/>
    <property type="match status" value="1"/>
</dbReference>
<dbReference type="RefSeq" id="XP_019560430.3">
    <property type="nucleotide sequence ID" value="XM_019704885.3"/>
</dbReference>
<dbReference type="PROSITE" id="PS50157">
    <property type="entry name" value="ZINC_FINGER_C2H2_2"/>
    <property type="match status" value="2"/>
</dbReference>
<dbReference type="SMART" id="SM00355">
    <property type="entry name" value="ZnF_C2H2"/>
    <property type="match status" value="2"/>
</dbReference>
<dbReference type="Pfam" id="PF07776">
    <property type="entry name" value="zf-AD"/>
    <property type="match status" value="1"/>
</dbReference>
<evidence type="ECO:0000313" key="6">
    <source>
        <dbReference type="Proteomes" id="UP000069940"/>
    </source>
</evidence>
<proteinExistence type="predicted"/>
<feature type="binding site" evidence="2">
    <location>
        <position position="134"/>
    </location>
    <ligand>
        <name>Zn(2+)</name>
        <dbReference type="ChEBI" id="CHEBI:29105"/>
    </ligand>
</feature>
<feature type="binding site" evidence="2">
    <location>
        <position position="86"/>
    </location>
    <ligand>
        <name>Zn(2+)</name>
        <dbReference type="ChEBI" id="CHEBI:29105"/>
    </ligand>
</feature>
<dbReference type="InterPro" id="IPR012934">
    <property type="entry name" value="Znf_AD"/>
</dbReference>
<keyword evidence="2" id="KW-0862">Zinc</keyword>
<sequence length="278" mass="31072">MITWIYHLYCSHLYSNSVDPNCSNDVVHCSACCSSEARAHCFVEIQTAASRSTVVYSIVKQIACYCKMATPMATGKIPAEEYCRCCLTEATDLLFDVFAILEESKGPISELIATLCGIIISEKDDASKNICGDCLRELVNTFRFRERCLGSNRILKVKSTGDGAEAPAVVKHELESEKKVQDKATQNALPRAEKECQTEKVSNKDSTQKKAFGCLECRSSFTDKPELLDHIRIHRCPFQCNVCFRRFKLSGDLMLHMGSHHGSDAYGRAILTVNYRGR</sequence>
<name>A0ABM1ZRW5_AEDAL</name>
<reference evidence="5" key="2">
    <citation type="submission" date="2025-05" db="UniProtKB">
        <authorList>
            <consortium name="EnsemblMetazoa"/>
        </authorList>
    </citation>
    <scope>IDENTIFICATION</scope>
    <source>
        <strain evidence="5">Foshan</strain>
    </source>
</reference>
<dbReference type="SUPFAM" id="SSF57667">
    <property type="entry name" value="beta-beta-alpha zinc fingers"/>
    <property type="match status" value="1"/>
</dbReference>
<evidence type="ECO:0000259" key="4">
    <source>
        <dbReference type="PROSITE" id="PS51915"/>
    </source>
</evidence>